<reference evidence="1" key="1">
    <citation type="submission" date="2022-10" db="EMBL/GenBank/DDBJ databases">
        <authorList>
            <person name="Meaden S."/>
        </authorList>
    </citation>
    <scope>NUCLEOTIDE SEQUENCE</scope>
</reference>
<name>A0A9N6WSS7_9VIRU</name>
<accession>A0A9N6WSS7</accession>
<sequence>MRTESKYGKPPKIVAFVPLDTKEMCCWMYLPIKVPGSCIQIPENAQQFWPIVERAYYDYVGPDLSKIDDKYVYLTAKTLFTTPGNPGNRPGWHSDGFMTDDINYIWSNRNPTIFFEAEDQNNLFSFAADHAFSLDQMDRLCESRPDLWRTYLDQTLIKLDESVLHKVDTDIEPGMRTFVKVSISKERYALEGNSINHKLKHLFGTDYQVRQKIRNDPAGHK</sequence>
<organism evidence="1">
    <name type="scientific">Ochrobactrum phage ORM_20</name>
    <dbReference type="NCBI Taxonomy" id="2985243"/>
    <lineage>
        <taxon>Viruses</taxon>
    </lineage>
</organism>
<proteinExistence type="predicted"/>
<evidence type="ECO:0000313" key="1">
    <source>
        <dbReference type="EMBL" id="CAI3971292.1"/>
    </source>
</evidence>
<gene>
    <name evidence="1" type="ORF">ORM20_00243</name>
</gene>
<protein>
    <submittedName>
        <fullName evidence="1">Uncharacterized protein</fullName>
    </submittedName>
</protein>
<dbReference type="EMBL" id="OX359470">
    <property type="protein sequence ID" value="CAI3971292.1"/>
    <property type="molecule type" value="Genomic_DNA"/>
</dbReference>